<dbReference type="EMBL" id="GG745352">
    <property type="protein sequence ID" value="KNE67292.1"/>
    <property type="molecule type" value="Genomic_DNA"/>
</dbReference>
<accession>A0A0L0SXQ4</accession>
<proteinExistence type="predicted"/>
<evidence type="ECO:0000313" key="2">
    <source>
        <dbReference type="Proteomes" id="UP000054350"/>
    </source>
</evidence>
<reference evidence="1 2" key="1">
    <citation type="submission" date="2009-11" db="EMBL/GenBank/DDBJ databases">
        <title>Annotation of Allomyces macrogynus ATCC 38327.</title>
        <authorList>
            <consortium name="The Broad Institute Genome Sequencing Platform"/>
            <person name="Russ C."/>
            <person name="Cuomo C."/>
            <person name="Burger G."/>
            <person name="Gray M.W."/>
            <person name="Holland P.W.H."/>
            <person name="King N."/>
            <person name="Lang F.B.F."/>
            <person name="Roger A.J."/>
            <person name="Ruiz-Trillo I."/>
            <person name="Young S.K."/>
            <person name="Zeng Q."/>
            <person name="Gargeya S."/>
            <person name="Fitzgerald M."/>
            <person name="Haas B."/>
            <person name="Abouelleil A."/>
            <person name="Alvarado L."/>
            <person name="Arachchi H.M."/>
            <person name="Berlin A."/>
            <person name="Chapman S.B."/>
            <person name="Gearin G."/>
            <person name="Goldberg J."/>
            <person name="Griggs A."/>
            <person name="Gujja S."/>
            <person name="Hansen M."/>
            <person name="Heiman D."/>
            <person name="Howarth C."/>
            <person name="Larimer J."/>
            <person name="Lui A."/>
            <person name="MacDonald P.J.P."/>
            <person name="McCowen C."/>
            <person name="Montmayeur A."/>
            <person name="Murphy C."/>
            <person name="Neiman D."/>
            <person name="Pearson M."/>
            <person name="Priest M."/>
            <person name="Roberts A."/>
            <person name="Saif S."/>
            <person name="Shea T."/>
            <person name="Sisk P."/>
            <person name="Stolte C."/>
            <person name="Sykes S."/>
            <person name="Wortman J."/>
            <person name="Nusbaum C."/>
            <person name="Birren B."/>
        </authorList>
    </citation>
    <scope>NUCLEOTIDE SEQUENCE [LARGE SCALE GENOMIC DNA]</scope>
    <source>
        <strain evidence="1 2">ATCC 38327</strain>
    </source>
</reference>
<name>A0A0L0SXQ4_ALLM3</name>
<dbReference type="OrthoDB" id="10308373at2759"/>
<reference evidence="2" key="2">
    <citation type="submission" date="2009-11" db="EMBL/GenBank/DDBJ databases">
        <title>The Genome Sequence of Allomyces macrogynus strain ATCC 38327.</title>
        <authorList>
            <consortium name="The Broad Institute Genome Sequencing Platform"/>
            <person name="Russ C."/>
            <person name="Cuomo C."/>
            <person name="Shea T."/>
            <person name="Young S.K."/>
            <person name="Zeng Q."/>
            <person name="Koehrsen M."/>
            <person name="Haas B."/>
            <person name="Borodovsky M."/>
            <person name="Guigo R."/>
            <person name="Alvarado L."/>
            <person name="Berlin A."/>
            <person name="Borenstein D."/>
            <person name="Chen Z."/>
            <person name="Engels R."/>
            <person name="Freedman E."/>
            <person name="Gellesch M."/>
            <person name="Goldberg J."/>
            <person name="Griggs A."/>
            <person name="Gujja S."/>
            <person name="Heiman D."/>
            <person name="Hepburn T."/>
            <person name="Howarth C."/>
            <person name="Jen D."/>
            <person name="Larson L."/>
            <person name="Lewis B."/>
            <person name="Mehta T."/>
            <person name="Park D."/>
            <person name="Pearson M."/>
            <person name="Roberts A."/>
            <person name="Saif S."/>
            <person name="Shenoy N."/>
            <person name="Sisk P."/>
            <person name="Stolte C."/>
            <person name="Sykes S."/>
            <person name="Walk T."/>
            <person name="White J."/>
            <person name="Yandava C."/>
            <person name="Burger G."/>
            <person name="Gray M.W."/>
            <person name="Holland P.W.H."/>
            <person name="King N."/>
            <person name="Lang F.B.F."/>
            <person name="Roger A.J."/>
            <person name="Ruiz-Trillo I."/>
            <person name="Lander E."/>
            <person name="Nusbaum C."/>
        </authorList>
    </citation>
    <scope>NUCLEOTIDE SEQUENCE [LARGE SCALE GENOMIC DNA]</scope>
    <source>
        <strain evidence="2">ATCC 38327</strain>
    </source>
</reference>
<dbReference type="Proteomes" id="UP000054350">
    <property type="component" value="Unassembled WGS sequence"/>
</dbReference>
<sequence>MTVPPRSLVEHLPNDVLLTLYDGMAQYAGLDALLSFALATPIAYAPAIKASLARARGISNRWSFEFRDHGETIRLESRKVIGNLIHARCPRLHVGEWYLIMPLRDKNRQDTRCSGPFRLVGSLAWSLLPIRNLDPIRHVHLQARGDEPEWMPSVLPPFLSTLSVGGEWFDERRDWDDVPRTVTHLELQWCHMDVDIAQAFMASMRNSLRRLTIKYYEHHRAKFMDTILRACPPGIKQLELVSRGPYSVAANIGALLDVIPTLLHLETFRIMNCPNRMPLQLLAALAAAPNLHVMRLGVHDLFGREP</sequence>
<keyword evidence="2" id="KW-1185">Reference proteome</keyword>
<evidence type="ECO:0000313" key="1">
    <source>
        <dbReference type="EMBL" id="KNE67292.1"/>
    </source>
</evidence>
<dbReference type="AlphaFoldDB" id="A0A0L0SXQ4"/>
<organism evidence="1 2">
    <name type="scientific">Allomyces macrogynus (strain ATCC 38327)</name>
    <name type="common">Allomyces javanicus var. macrogynus</name>
    <dbReference type="NCBI Taxonomy" id="578462"/>
    <lineage>
        <taxon>Eukaryota</taxon>
        <taxon>Fungi</taxon>
        <taxon>Fungi incertae sedis</taxon>
        <taxon>Blastocladiomycota</taxon>
        <taxon>Blastocladiomycetes</taxon>
        <taxon>Blastocladiales</taxon>
        <taxon>Blastocladiaceae</taxon>
        <taxon>Allomyces</taxon>
    </lineage>
</organism>
<gene>
    <name evidence="1" type="ORF">AMAG_12357</name>
</gene>
<protein>
    <submittedName>
        <fullName evidence="1">Uncharacterized protein</fullName>
    </submittedName>
</protein>
<dbReference type="VEuPathDB" id="FungiDB:AMAG_12357"/>